<dbReference type="PROSITE" id="PS50828">
    <property type="entry name" value="SMR"/>
    <property type="match status" value="1"/>
</dbReference>
<dbReference type="SUPFAM" id="SSF158949">
    <property type="entry name" value="Smr-associated domain-like"/>
    <property type="match status" value="1"/>
</dbReference>
<dbReference type="AlphaFoldDB" id="F0HAI5"/>
<name>F0HAI5_9BACT</name>
<organism evidence="3 4">
    <name type="scientific">Prevotella denticola CRIS 18C-A</name>
    <dbReference type="NCBI Taxonomy" id="944557"/>
    <lineage>
        <taxon>Bacteria</taxon>
        <taxon>Pseudomonadati</taxon>
        <taxon>Bacteroidota</taxon>
        <taxon>Bacteroidia</taxon>
        <taxon>Bacteroidales</taxon>
        <taxon>Prevotellaceae</taxon>
        <taxon>Prevotella</taxon>
    </lineage>
</organism>
<reference evidence="3 4" key="1">
    <citation type="submission" date="2011-02" db="EMBL/GenBank/DDBJ databases">
        <authorList>
            <person name="Durkin A.S."/>
            <person name="Madupu R."/>
            <person name="Torralba M."/>
            <person name="Gillis M."/>
            <person name="Methe B."/>
            <person name="Sutton G."/>
            <person name="Nelson K.E."/>
        </authorList>
    </citation>
    <scope>NUCLEOTIDE SEQUENCE [LARGE SCALE GENOMIC DNA]</scope>
    <source>
        <strain evidence="3 4">CRIS 18C-A</strain>
    </source>
</reference>
<accession>F0HAI5</accession>
<dbReference type="Pfam" id="PF01713">
    <property type="entry name" value="Smr"/>
    <property type="match status" value="1"/>
</dbReference>
<evidence type="ECO:0000313" key="3">
    <source>
        <dbReference type="EMBL" id="EGC85216.1"/>
    </source>
</evidence>
<dbReference type="InterPro" id="IPR018598">
    <property type="entry name" value="DUF2027"/>
</dbReference>
<evidence type="ECO:0000256" key="1">
    <source>
        <dbReference type="SAM" id="MobiDB-lite"/>
    </source>
</evidence>
<proteinExistence type="predicted"/>
<dbReference type="InterPro" id="IPR036781">
    <property type="entry name" value="Smr_assoc-like_sf"/>
</dbReference>
<feature type="domain" description="Smr" evidence="2">
    <location>
        <begin position="384"/>
        <end position="437"/>
    </location>
</feature>
<feature type="region of interest" description="Disordered" evidence="1">
    <location>
        <begin position="93"/>
        <end position="119"/>
    </location>
</feature>
<dbReference type="EMBL" id="AEXO01000103">
    <property type="protein sequence ID" value="EGC85216.1"/>
    <property type="molecule type" value="Genomic_DNA"/>
</dbReference>
<dbReference type="Gene3D" id="2.60.40.1600">
    <property type="entry name" value="Smr-associated-like"/>
    <property type="match status" value="1"/>
</dbReference>
<evidence type="ECO:0000313" key="4">
    <source>
        <dbReference type="Proteomes" id="UP000003155"/>
    </source>
</evidence>
<evidence type="ECO:0000259" key="2">
    <source>
        <dbReference type="PROSITE" id="PS50828"/>
    </source>
</evidence>
<protein>
    <recommendedName>
        <fullName evidence="2">Smr domain-containing protein</fullName>
    </recommendedName>
</protein>
<keyword evidence="4" id="KW-1185">Reference proteome</keyword>
<dbReference type="InterPro" id="IPR002625">
    <property type="entry name" value="Smr_dom"/>
</dbReference>
<comment type="caution">
    <text evidence="3">The sequence shown here is derived from an EMBL/GenBank/DDBJ whole genome shotgun (WGS) entry which is preliminary data.</text>
</comment>
<feature type="compositionally biased region" description="Basic and acidic residues" evidence="1">
    <location>
        <begin position="93"/>
        <end position="105"/>
    </location>
</feature>
<dbReference type="Gene3D" id="3.30.1370.110">
    <property type="match status" value="1"/>
</dbReference>
<dbReference type="InterPro" id="IPR036063">
    <property type="entry name" value="Smr_dom_sf"/>
</dbReference>
<dbReference type="Proteomes" id="UP000003155">
    <property type="component" value="Unassembled WGS sequence"/>
</dbReference>
<gene>
    <name evidence="3" type="ORF">HMPREF9303_2122</name>
</gene>
<sequence length="437" mass="49931">MCTTVRTAGHTIRHSLQRPVVSQPFNSQNNKNMKIGDKVRFLSDTGGGIIAGFKGRLVLVEDEDGFQIPTPAGEVVVVEDSASDRAKLRIDQQQRRMEKGEDNRSIRQRLTSSDTDEAIGEDWRDIDTGTFPDEDPSINFEAPVKERMGGDELSLYLAFTPTDMKSLSTTHFKSYLVNDSNYFVHFAYAVENDQKWSLKAVGELEPNMKLLIEDFTLADLNGMLHGCIQFHAYKKDKVFTLKPACDIQVNIDAVKFYKLNTFHESVFFDQPALVYTLVEKDRLTDYPMLEPLTKKPQDEATAKLKAGCSSPSRFSEEELERKTDELAGRYKLERRKPTKQILNDDKIVVDLHADQLLETTAGMSPADILEYQLDVFRRTVEEYKAQRGKKLIFIHGKGEGVLRHAIIHELNYRYKHYSYQDASFREYGYGATQVTIR</sequence>
<dbReference type="Pfam" id="PF09640">
    <property type="entry name" value="DUF2027"/>
    <property type="match status" value="1"/>
</dbReference>